<reference evidence="2 3" key="1">
    <citation type="journal article" date="2015" name="Nature">
        <title>rRNA introns, odd ribosomes, and small enigmatic genomes across a large radiation of phyla.</title>
        <authorList>
            <person name="Brown C.T."/>
            <person name="Hug L.A."/>
            <person name="Thomas B.C."/>
            <person name="Sharon I."/>
            <person name="Castelle C.J."/>
            <person name="Singh A."/>
            <person name="Wilkins M.J."/>
            <person name="Williams K.H."/>
            <person name="Banfield J.F."/>
        </authorList>
    </citation>
    <scope>NUCLEOTIDE SEQUENCE [LARGE SCALE GENOMIC DNA]</scope>
</reference>
<accession>A0A0G0SEK2</accession>
<evidence type="ECO:0000259" key="1">
    <source>
        <dbReference type="Pfam" id="PF01841"/>
    </source>
</evidence>
<proteinExistence type="predicted"/>
<evidence type="ECO:0000313" key="3">
    <source>
        <dbReference type="Proteomes" id="UP000034137"/>
    </source>
</evidence>
<sequence>MRQDKYLQSTKLLDFEHSAIKKLIADRRWQSMAEYDRILAIYNYVKDEIKFGYNLSDTLVASEILNDGYGQCNTKTILFMALLRSVRISCRFHGFTIHKELQKGLVNNLAYFLAPREIIHSWAEVLYDAKWFELEGLILDKAYLNGLKSKFKDHQGSFCGYGVDVNEFENIPNEWQGCNTYIQKEGIVRDFGIFSSPDEFYDKHGANFSGLKKLIFTKIVRKIMNNNVINIRG</sequence>
<dbReference type="InterPro" id="IPR038765">
    <property type="entry name" value="Papain-like_cys_pep_sf"/>
</dbReference>
<dbReference type="Pfam" id="PF01841">
    <property type="entry name" value="Transglut_core"/>
    <property type="match status" value="1"/>
</dbReference>
<protein>
    <recommendedName>
        <fullName evidence="1">Transglutaminase-like domain-containing protein</fullName>
    </recommendedName>
</protein>
<dbReference type="PANTHER" id="PTHR33490">
    <property type="entry name" value="BLR5614 PROTEIN-RELATED"/>
    <property type="match status" value="1"/>
</dbReference>
<dbReference type="SUPFAM" id="SSF54001">
    <property type="entry name" value="Cysteine proteinases"/>
    <property type="match status" value="1"/>
</dbReference>
<name>A0A0G0SEK2_9BACT</name>
<dbReference type="Proteomes" id="UP000034137">
    <property type="component" value="Unassembled WGS sequence"/>
</dbReference>
<dbReference type="EMBL" id="LBXO01000014">
    <property type="protein sequence ID" value="KKR33120.1"/>
    <property type="molecule type" value="Genomic_DNA"/>
</dbReference>
<evidence type="ECO:0000313" key="2">
    <source>
        <dbReference type="EMBL" id="KKR33120.1"/>
    </source>
</evidence>
<dbReference type="AlphaFoldDB" id="A0A0G0SEK2"/>
<dbReference type="Gene3D" id="3.10.620.30">
    <property type="match status" value="1"/>
</dbReference>
<comment type="caution">
    <text evidence="2">The sequence shown here is derived from an EMBL/GenBank/DDBJ whole genome shotgun (WGS) entry which is preliminary data.</text>
</comment>
<dbReference type="InterPro" id="IPR002931">
    <property type="entry name" value="Transglutaminase-like"/>
</dbReference>
<feature type="domain" description="Transglutaminase-like" evidence="1">
    <location>
        <begin position="31"/>
        <end position="135"/>
    </location>
</feature>
<gene>
    <name evidence="2" type="ORF">UT64_C0014G0003</name>
</gene>
<dbReference type="PANTHER" id="PTHR33490:SF3">
    <property type="entry name" value="CONSERVED INTEGRAL MEMBRANE PROTEIN"/>
    <property type="match status" value="1"/>
</dbReference>
<dbReference type="PATRIC" id="fig|1618642.3.peg.355"/>
<organism evidence="2 3">
    <name type="scientific">Candidatus Falkowbacteria bacterium GW2011_GWF2_39_8</name>
    <dbReference type="NCBI Taxonomy" id="1618642"/>
    <lineage>
        <taxon>Bacteria</taxon>
        <taxon>Candidatus Falkowiibacteriota</taxon>
    </lineage>
</organism>